<protein>
    <submittedName>
        <fullName evidence="4">Peptidoglycan/LPS O-acetylase OafA/YrhL</fullName>
    </submittedName>
</protein>
<dbReference type="PANTHER" id="PTHR23028">
    <property type="entry name" value="ACETYLTRANSFERASE"/>
    <property type="match status" value="1"/>
</dbReference>
<feature type="transmembrane region" description="Helical" evidence="1">
    <location>
        <begin position="161"/>
        <end position="181"/>
    </location>
</feature>
<feature type="transmembrane region" description="Helical" evidence="1">
    <location>
        <begin position="272"/>
        <end position="288"/>
    </location>
</feature>
<feature type="transmembrane region" description="Helical" evidence="1">
    <location>
        <begin position="216"/>
        <end position="235"/>
    </location>
</feature>
<organism evidence="4 5">
    <name type="scientific">Mucilaginibacter auburnensis</name>
    <dbReference type="NCBI Taxonomy" id="1457233"/>
    <lineage>
        <taxon>Bacteria</taxon>
        <taxon>Pseudomonadati</taxon>
        <taxon>Bacteroidota</taxon>
        <taxon>Sphingobacteriia</taxon>
        <taxon>Sphingobacteriales</taxon>
        <taxon>Sphingobacteriaceae</taxon>
        <taxon>Mucilaginibacter</taxon>
    </lineage>
</organism>
<reference evidence="4 5" key="1">
    <citation type="submission" date="2017-11" db="EMBL/GenBank/DDBJ databases">
        <title>Genomic Encyclopedia of Archaeal and Bacterial Type Strains, Phase II (KMG-II): From Individual Species to Whole Genera.</title>
        <authorList>
            <person name="Goeker M."/>
        </authorList>
    </citation>
    <scope>NUCLEOTIDE SEQUENCE [LARGE SCALE GENOMIC DNA]</scope>
    <source>
        <strain evidence="4 5">DSM 28175</strain>
    </source>
</reference>
<comment type="caution">
    <text evidence="4">The sequence shown here is derived from an EMBL/GenBank/DDBJ whole genome shotgun (WGS) entry which is preliminary data.</text>
</comment>
<feature type="transmembrane region" description="Helical" evidence="1">
    <location>
        <begin position="308"/>
        <end position="326"/>
    </location>
</feature>
<accession>A0A2H9VT98</accession>
<feature type="transmembrane region" description="Helical" evidence="1">
    <location>
        <begin position="72"/>
        <end position="94"/>
    </location>
</feature>
<dbReference type="GO" id="GO:0009103">
    <property type="term" value="P:lipopolysaccharide biosynthetic process"/>
    <property type="evidence" value="ECO:0007669"/>
    <property type="project" value="TreeGrafter"/>
</dbReference>
<dbReference type="RefSeq" id="WP_100340259.1">
    <property type="nucleotide sequence ID" value="NZ_PGFJ01000001.1"/>
</dbReference>
<keyword evidence="1" id="KW-1133">Transmembrane helix</keyword>
<feature type="transmembrane region" description="Helical" evidence="1">
    <location>
        <begin position="9"/>
        <end position="27"/>
    </location>
</feature>
<feature type="transmembrane region" description="Helical" evidence="1">
    <location>
        <begin position="135"/>
        <end position="154"/>
    </location>
</feature>
<dbReference type="InterPro" id="IPR050879">
    <property type="entry name" value="Acyltransferase_3"/>
</dbReference>
<gene>
    <name evidence="4" type="ORF">CLV57_1050</name>
</gene>
<feature type="transmembrane region" description="Helical" evidence="1">
    <location>
        <begin position="241"/>
        <end position="260"/>
    </location>
</feature>
<feature type="transmembrane region" description="Helical" evidence="1">
    <location>
        <begin position="33"/>
        <end position="51"/>
    </location>
</feature>
<keyword evidence="1" id="KW-0812">Transmembrane</keyword>
<dbReference type="EMBL" id="PGFJ01000001">
    <property type="protein sequence ID" value="PJJ84046.1"/>
    <property type="molecule type" value="Genomic_DNA"/>
</dbReference>
<name>A0A2H9VT98_9SPHI</name>
<sequence>MDFRKDIQGLRALAFLSVFIFHLNSAWLPGGFIGVDVFFVISGYLITSIILHQRSKGTFSFSSFYTKRAKRIVPAQYIMLLIVALASFNIYLYADMGSLRRWLLSSALYFSNIIFATSDNYFGAKATQNPVLHTWSLSIEMQFYFLLPLLLVYVKEKYLKSVVIALIVMFTAYGCYEIFIAEKQQEAYFSLFTRIPEFLIGSIFSIYFRNKSLGKLSFAGSLTGIILIVLSAVFVSESSPFPGVLALVPCLGAGLLLVSAENPLTKIFSNKVSFYIGELSYSLYLWHWPVMALLRYNNDSYNFSATEVIMVTFLTALLSWLSFNFVENFFKEKKTGFAKYFAPVAMLVLVFSFLLPKASAFKKLPDAFVNYSFFGDKSNITLEKAPAVEKLGDPTKDDKVLFIGDSNGGALKAFLDYMGKHDGFSFLTMNTHTYPPIFGLKKSDTKDDLINPNQNAALDKALLSAEFLKKYVNESKIIIIVAARYDRIASEVEGIKQMANNLGKDKKLIIIKSFPKVEGDINPIKVNKGIVKSSAKELKLYSYKLPNAIQELPVKHSNVFIYDISKSKIFNNGPYYNDTVTYYDGGHINYYGQIALAKDLKDDFSRFFKQIQAK</sequence>
<evidence type="ECO:0000259" key="2">
    <source>
        <dbReference type="Pfam" id="PF01757"/>
    </source>
</evidence>
<dbReference type="Pfam" id="PF01757">
    <property type="entry name" value="Acyl_transf_3"/>
    <property type="match status" value="1"/>
</dbReference>
<dbReference type="GO" id="GO:0016020">
    <property type="term" value="C:membrane"/>
    <property type="evidence" value="ECO:0007669"/>
    <property type="project" value="TreeGrafter"/>
</dbReference>
<feature type="transmembrane region" description="Helical" evidence="1">
    <location>
        <begin position="187"/>
        <end position="209"/>
    </location>
</feature>
<feature type="transmembrane region" description="Helical" evidence="1">
    <location>
        <begin position="338"/>
        <end position="355"/>
    </location>
</feature>
<evidence type="ECO:0000259" key="3">
    <source>
        <dbReference type="Pfam" id="PF19040"/>
    </source>
</evidence>
<proteinExistence type="predicted"/>
<keyword evidence="1" id="KW-0472">Membrane</keyword>
<dbReference type="GO" id="GO:0016747">
    <property type="term" value="F:acyltransferase activity, transferring groups other than amino-acyl groups"/>
    <property type="evidence" value="ECO:0007669"/>
    <property type="project" value="InterPro"/>
</dbReference>
<dbReference type="PANTHER" id="PTHR23028:SF53">
    <property type="entry name" value="ACYL_TRANSF_3 DOMAIN-CONTAINING PROTEIN"/>
    <property type="match status" value="1"/>
</dbReference>
<dbReference type="Proteomes" id="UP000242687">
    <property type="component" value="Unassembled WGS sequence"/>
</dbReference>
<keyword evidence="5" id="KW-1185">Reference proteome</keyword>
<evidence type="ECO:0000313" key="5">
    <source>
        <dbReference type="Proteomes" id="UP000242687"/>
    </source>
</evidence>
<dbReference type="AlphaFoldDB" id="A0A2H9VT98"/>
<feature type="domain" description="SGNH" evidence="3">
    <location>
        <begin position="390"/>
        <end position="600"/>
    </location>
</feature>
<dbReference type="InterPro" id="IPR043968">
    <property type="entry name" value="SGNH"/>
</dbReference>
<dbReference type="Pfam" id="PF19040">
    <property type="entry name" value="SGNH"/>
    <property type="match status" value="1"/>
</dbReference>
<dbReference type="InterPro" id="IPR002656">
    <property type="entry name" value="Acyl_transf_3_dom"/>
</dbReference>
<evidence type="ECO:0000313" key="4">
    <source>
        <dbReference type="EMBL" id="PJJ84046.1"/>
    </source>
</evidence>
<feature type="domain" description="Acyltransferase 3" evidence="2">
    <location>
        <begin position="6"/>
        <end position="321"/>
    </location>
</feature>
<evidence type="ECO:0000256" key="1">
    <source>
        <dbReference type="SAM" id="Phobius"/>
    </source>
</evidence>
<dbReference type="OrthoDB" id="290051at2"/>